<dbReference type="AlphaFoldDB" id="A0A143C804"/>
<evidence type="ECO:0000259" key="5">
    <source>
        <dbReference type="PROSITE" id="PS51736"/>
    </source>
</evidence>
<dbReference type="InterPro" id="IPR011109">
    <property type="entry name" value="DNA_bind_recombinase_dom"/>
</dbReference>
<evidence type="ECO:0000256" key="2">
    <source>
        <dbReference type="ARBA" id="ARBA00023172"/>
    </source>
</evidence>
<sequence length="704" mass="77633">MTDDQVRREALFRALDAVAQVAKPGQLRAVVYTRVSTEDQRKGYGIAYTGKRVVKHIADKGWALTNIFADEGFSGSLDHTQRPDVKELMRQARMTPKPFDVVAVYEDRAIGRKGRAFWPWVWELQDLGIFTAVVAGDYDNTTEEGESRMRKAADRAEDELVTIRNRTQGGLQEKAEFMGGEGAYLGGNVPFGYRIKNKGMTGESHLVPDDCECAGECATNHETDCMHLAVERFVATLSYDKAGEDLNQAGFRRKNGALWDHGSVWNLLNSRTTLEAVMVHRGSKDVVLDKAGKPRYGKPVEIKLKPILTPRELADLAEAKAKRPRRRAPKRFVYSLAGRIVSPCGHVYVGNGKSRQGDKHGRSPFKAMRCSGASGSILKTERCDCPIIRAEPVERESWRLVKKLLQDPEELHRLATEALQARPETGVDFDSRLKDLTKRIAELEESIDLMLMAAARQAAARSMGRAEAEKYLARMTAQPNAELADLQKQRMDIESWKEEAEAVEDTAEQLAALAGKAQVRLGEKTLEEQAELFDLLQAEVEIVGNVPCRPLGRPCQAGAFFVQRGLTVPCLTDEAWSRVADIVSVFSPRFPSRDILAAFLAKARTGVSWKKLDAGVPHTTLMNHWIRWGAAGGLEAVMERLAGMPGTPPPDHDAVTVKVRCTVLPEVLLAEQGEDGNGALTSSDGSIVGEIPSRTGSPDRVAGR</sequence>
<dbReference type="PANTHER" id="PTHR30461:SF2">
    <property type="entry name" value="SERINE RECOMBINASE PINE-RELATED"/>
    <property type="match status" value="1"/>
</dbReference>
<feature type="coiled-coil region" evidence="3">
    <location>
        <begin position="486"/>
        <end position="513"/>
    </location>
</feature>
<dbReference type="Pfam" id="PF07508">
    <property type="entry name" value="Recombinase"/>
    <property type="match status" value="1"/>
</dbReference>
<feature type="region of interest" description="Disordered" evidence="4">
    <location>
        <begin position="674"/>
        <end position="704"/>
    </location>
</feature>
<evidence type="ECO:0000256" key="3">
    <source>
        <dbReference type="SAM" id="Coils"/>
    </source>
</evidence>
<dbReference type="Gene3D" id="3.90.1750.20">
    <property type="entry name" value="Putative Large Serine Recombinase, Chain B, Domain 2"/>
    <property type="match status" value="1"/>
</dbReference>
<accession>A0A143C804</accession>
<keyword evidence="1" id="KW-0238">DNA-binding</keyword>
<dbReference type="InterPro" id="IPR006119">
    <property type="entry name" value="Resolv_N"/>
</dbReference>
<reference evidence="7" key="1">
    <citation type="submission" date="2016-04" db="EMBL/GenBank/DDBJ databases">
        <authorList>
            <person name="Zhang B."/>
        </authorList>
    </citation>
    <scope>NUCLEOTIDE SEQUENCE [LARGE SCALE GENOMIC DNA]</scope>
    <source>
        <strain evidence="7">S10</strain>
    </source>
</reference>
<dbReference type="KEGG" id="stsi:A4E84_29885"/>
<dbReference type="Proteomes" id="UP000076096">
    <property type="component" value="Chromosome"/>
</dbReference>
<protein>
    <recommendedName>
        <fullName evidence="5">Resolvase/invertase-type recombinase catalytic domain-containing protein</fullName>
    </recommendedName>
</protein>
<dbReference type="CDD" id="cd00338">
    <property type="entry name" value="Ser_Recombinase"/>
    <property type="match status" value="1"/>
</dbReference>
<dbReference type="InterPro" id="IPR036162">
    <property type="entry name" value="Resolvase-like_N_sf"/>
</dbReference>
<keyword evidence="2" id="KW-0233">DNA recombination</keyword>
<evidence type="ECO:0000256" key="4">
    <source>
        <dbReference type="SAM" id="MobiDB-lite"/>
    </source>
</evidence>
<dbReference type="InterPro" id="IPR050639">
    <property type="entry name" value="SSR_resolvase"/>
</dbReference>
<dbReference type="PROSITE" id="PS51736">
    <property type="entry name" value="RECOMBINASES_3"/>
    <property type="match status" value="1"/>
</dbReference>
<feature type="domain" description="Resolvase/invertase-type recombinase catalytic" evidence="5">
    <location>
        <begin position="28"/>
        <end position="178"/>
    </location>
</feature>
<dbReference type="PANTHER" id="PTHR30461">
    <property type="entry name" value="DNA-INVERTASE FROM LAMBDOID PROPHAGE"/>
    <property type="match status" value="1"/>
</dbReference>
<dbReference type="GO" id="GO:0003677">
    <property type="term" value="F:DNA binding"/>
    <property type="evidence" value="ECO:0007669"/>
    <property type="project" value="UniProtKB-KW"/>
</dbReference>
<dbReference type="Gene3D" id="3.40.50.1390">
    <property type="entry name" value="Resolvase, N-terminal catalytic domain"/>
    <property type="match status" value="1"/>
</dbReference>
<dbReference type="SMART" id="SM00857">
    <property type="entry name" value="Resolvase"/>
    <property type="match status" value="1"/>
</dbReference>
<keyword evidence="3" id="KW-0175">Coiled coil</keyword>
<keyword evidence="7" id="KW-1185">Reference proteome</keyword>
<dbReference type="SUPFAM" id="SSF53041">
    <property type="entry name" value="Resolvase-like"/>
    <property type="match status" value="1"/>
</dbReference>
<gene>
    <name evidence="6" type="ORF">A4E84_29885</name>
</gene>
<dbReference type="STRING" id="1783515.A4E84_29885"/>
<dbReference type="RefSeq" id="WP_062929507.1">
    <property type="nucleotide sequence ID" value="NZ_CP015098.1"/>
</dbReference>
<evidence type="ECO:0000256" key="1">
    <source>
        <dbReference type="ARBA" id="ARBA00023125"/>
    </source>
</evidence>
<evidence type="ECO:0000313" key="7">
    <source>
        <dbReference type="Proteomes" id="UP000076096"/>
    </source>
</evidence>
<dbReference type="Pfam" id="PF00239">
    <property type="entry name" value="Resolvase"/>
    <property type="match status" value="1"/>
</dbReference>
<organism evidence="6 7">
    <name type="scientific">Streptomyces qaidamensis</name>
    <dbReference type="NCBI Taxonomy" id="1783515"/>
    <lineage>
        <taxon>Bacteria</taxon>
        <taxon>Bacillati</taxon>
        <taxon>Actinomycetota</taxon>
        <taxon>Actinomycetes</taxon>
        <taxon>Kitasatosporales</taxon>
        <taxon>Streptomycetaceae</taxon>
        <taxon>Streptomyces</taxon>
        <taxon>Streptomyces aurantiacus group</taxon>
    </lineage>
</organism>
<dbReference type="InterPro" id="IPR038109">
    <property type="entry name" value="DNA_bind_recomb_sf"/>
</dbReference>
<proteinExistence type="predicted"/>
<dbReference type="GO" id="GO:0000150">
    <property type="term" value="F:DNA strand exchange activity"/>
    <property type="evidence" value="ECO:0007669"/>
    <property type="project" value="InterPro"/>
</dbReference>
<dbReference type="EMBL" id="CP015098">
    <property type="protein sequence ID" value="AMW13339.1"/>
    <property type="molecule type" value="Genomic_DNA"/>
</dbReference>
<evidence type="ECO:0000313" key="6">
    <source>
        <dbReference type="EMBL" id="AMW13339.1"/>
    </source>
</evidence>
<name>A0A143C804_9ACTN</name>